<organism evidence="2 3">
    <name type="scientific">Thalassospira xiamenensis</name>
    <dbReference type="NCBI Taxonomy" id="220697"/>
    <lineage>
        <taxon>Bacteria</taxon>
        <taxon>Pseudomonadati</taxon>
        <taxon>Pseudomonadota</taxon>
        <taxon>Alphaproteobacteria</taxon>
        <taxon>Rhodospirillales</taxon>
        <taxon>Thalassospiraceae</taxon>
        <taxon>Thalassospira</taxon>
    </lineage>
</organism>
<evidence type="ECO:0000259" key="1">
    <source>
        <dbReference type="Pfam" id="PF01863"/>
    </source>
</evidence>
<protein>
    <submittedName>
        <fullName evidence="2">Metal-dependent hydrolase</fullName>
    </submittedName>
</protein>
<dbReference type="PANTHER" id="PTHR30399:SF1">
    <property type="entry name" value="UTP PYROPHOSPHATASE"/>
    <property type="match status" value="1"/>
</dbReference>
<evidence type="ECO:0000313" key="2">
    <source>
        <dbReference type="EMBL" id="KZC98791.1"/>
    </source>
</evidence>
<name>A0ABR5XYQ8_9PROT</name>
<dbReference type="PANTHER" id="PTHR30399">
    <property type="entry name" value="UNCHARACTERIZED PROTEIN YGJP"/>
    <property type="match status" value="1"/>
</dbReference>
<dbReference type="EMBL" id="LPXL01000047">
    <property type="protein sequence ID" value="KZC98791.1"/>
    <property type="molecule type" value="Genomic_DNA"/>
</dbReference>
<dbReference type="CDD" id="cd07344">
    <property type="entry name" value="M48_yhfN_like"/>
    <property type="match status" value="1"/>
</dbReference>
<dbReference type="Gene3D" id="3.30.2010.10">
    <property type="entry name" value="Metalloproteases ('zincins'), catalytic domain"/>
    <property type="match status" value="1"/>
</dbReference>
<proteinExistence type="predicted"/>
<gene>
    <name evidence="2" type="ORF">AUP40_22020</name>
</gene>
<dbReference type="InterPro" id="IPR002725">
    <property type="entry name" value="YgjP-like_metallopeptidase"/>
</dbReference>
<reference evidence="2 3" key="1">
    <citation type="submission" date="2015-12" db="EMBL/GenBank/DDBJ databases">
        <title>Genome sequence of Thalassospira xiamenensis MCCC 1A03005.</title>
        <authorList>
            <person name="Lu L."/>
            <person name="Lai Q."/>
            <person name="Shao Z."/>
            <person name="Qian P."/>
        </authorList>
    </citation>
    <scope>NUCLEOTIDE SEQUENCE [LARGE SCALE GENOMIC DNA]</scope>
    <source>
        <strain evidence="2 3">MCCC 1A03005</strain>
    </source>
</reference>
<keyword evidence="2" id="KW-0378">Hydrolase</keyword>
<dbReference type="InterPro" id="IPR053136">
    <property type="entry name" value="UTP_pyrophosphatase-like"/>
</dbReference>
<sequence>MIHEVDDIQFSFSKSKRRTASLFVERDGSVSLIVPEELSLNEIEGIVRQKKSWIYRSLAEWKDLNASRVNREFVSGETFLYLGRSYKLHVAQDLKADLIFKDGRFLIREEKLHACADLFKEFYRSKGKAKIQKRANYYQRKVGATPKAIKVLELGHRWASCTPEGNLNFHWKCMMAPLSILDYIIVHELCHLHYPNHTDAFWNEVDKVLPDYRKRHEWLKLNGASLDIVNVNQAVLI</sequence>
<dbReference type="GO" id="GO:0016787">
    <property type="term" value="F:hydrolase activity"/>
    <property type="evidence" value="ECO:0007669"/>
    <property type="project" value="UniProtKB-KW"/>
</dbReference>
<dbReference type="Proteomes" id="UP000076167">
    <property type="component" value="Unassembled WGS sequence"/>
</dbReference>
<comment type="caution">
    <text evidence="2">The sequence shown here is derived from an EMBL/GenBank/DDBJ whole genome shotgun (WGS) entry which is preliminary data.</text>
</comment>
<evidence type="ECO:0000313" key="3">
    <source>
        <dbReference type="Proteomes" id="UP000076167"/>
    </source>
</evidence>
<dbReference type="Pfam" id="PF01863">
    <property type="entry name" value="YgjP-like"/>
    <property type="match status" value="1"/>
</dbReference>
<accession>A0ABR5XYQ8</accession>
<feature type="domain" description="YgjP-like metallopeptidase" evidence="1">
    <location>
        <begin position="18"/>
        <end position="220"/>
    </location>
</feature>
<dbReference type="RefSeq" id="WP_063096002.1">
    <property type="nucleotide sequence ID" value="NZ_LPXL01000047.1"/>
</dbReference>
<keyword evidence="3" id="KW-1185">Reference proteome</keyword>